<dbReference type="InterPro" id="IPR025202">
    <property type="entry name" value="PLD-like_dom"/>
</dbReference>
<keyword evidence="3" id="KW-0378">Hydrolase</keyword>
<keyword evidence="4" id="KW-0443">Lipid metabolism</keyword>
<proteinExistence type="predicted"/>
<dbReference type="SMART" id="SM00155">
    <property type="entry name" value="PLDc"/>
    <property type="match status" value="2"/>
</dbReference>
<dbReference type="CDD" id="cd09104">
    <property type="entry name" value="PLDc_vPLD1_2_like_1"/>
    <property type="match status" value="1"/>
</dbReference>
<evidence type="ECO:0000313" key="7">
    <source>
        <dbReference type="EMBL" id="NYJ19513.1"/>
    </source>
</evidence>
<organism evidence="7 8">
    <name type="scientific">Glaciibacter psychrotolerans</name>
    <dbReference type="NCBI Taxonomy" id="670054"/>
    <lineage>
        <taxon>Bacteria</taxon>
        <taxon>Bacillati</taxon>
        <taxon>Actinomycetota</taxon>
        <taxon>Actinomycetes</taxon>
        <taxon>Micrococcales</taxon>
        <taxon>Microbacteriaceae</taxon>
        <taxon>Glaciibacter</taxon>
    </lineage>
</organism>
<feature type="compositionally biased region" description="Pro residues" evidence="5">
    <location>
        <begin position="250"/>
        <end position="261"/>
    </location>
</feature>
<sequence length="535" mass="59751">MNNDVGEWFLNHAERGNAAGAQPGSVEPRSWSEGNLVRPLVHGATYFARLHEELAALRPGDRVWFTDWRGDVDERLLPDGPTIGELLAGLAAAGVKVRGLVWRSHGARASAPMSGTTNALFGRQINEAGGEVLLDQRVRPFGSHHQKFFVLRRRDDPSRDVAFVGGIDLCHSRRDDADHAGDPQALSINSRYGDRPPWHDAALELRGPVVADVLAVFAERWNDPNPLDSRTPYRMLVQRLADMPRHPKPLPEAAPPPPPAGPHAVQLLRTYAPKRPPFPFAPAGERSIARAYVKAFARARSFIYIEDQYLWSAEIAGQLAKALIRNPQLQVIVVVPRYPDSDGPLAGPPSRLGQLRALSMLHRAAPDRFGVFDLENVGGTPVYIHAKICIIDDTWFTCGSDNFNRRSWTTDSEITCAVLDAPHDNRVERGVRIEDQPSDRLARDLRLQLWAEHLGLTHDDPLLDTEDGLTLWRSAANALDQWHETGRSSPRPIGRARQHHTEPVSRLQRLWAAPINRIIVDPDSRPRKLRQTSQF</sequence>
<dbReference type="PANTHER" id="PTHR18896">
    <property type="entry name" value="PHOSPHOLIPASE D"/>
    <property type="match status" value="1"/>
</dbReference>
<comment type="catalytic activity">
    <reaction evidence="1">
        <text>a 1,2-diacyl-sn-glycero-3-phosphocholine + H2O = a 1,2-diacyl-sn-glycero-3-phosphate + choline + H(+)</text>
        <dbReference type="Rhea" id="RHEA:14445"/>
        <dbReference type="ChEBI" id="CHEBI:15354"/>
        <dbReference type="ChEBI" id="CHEBI:15377"/>
        <dbReference type="ChEBI" id="CHEBI:15378"/>
        <dbReference type="ChEBI" id="CHEBI:57643"/>
        <dbReference type="ChEBI" id="CHEBI:58608"/>
        <dbReference type="EC" id="3.1.4.4"/>
    </reaction>
</comment>
<dbReference type="Proteomes" id="UP000537260">
    <property type="component" value="Unassembled WGS sequence"/>
</dbReference>
<dbReference type="PANTHER" id="PTHR18896:SF76">
    <property type="entry name" value="PHOSPHOLIPASE"/>
    <property type="match status" value="1"/>
</dbReference>
<feature type="domain" description="PLD phosphodiesterase" evidence="6">
    <location>
        <begin position="140"/>
        <end position="173"/>
    </location>
</feature>
<protein>
    <submittedName>
        <fullName evidence="7">Phosphatidylserine/phosphatidylglycerophosphate/ cardiolipin synthase-like enzyme</fullName>
    </submittedName>
</protein>
<accession>A0A7Z0EDI5</accession>
<dbReference type="GO" id="GO:0009395">
    <property type="term" value="P:phospholipid catabolic process"/>
    <property type="evidence" value="ECO:0007669"/>
    <property type="project" value="TreeGrafter"/>
</dbReference>
<dbReference type="CDD" id="cd09105">
    <property type="entry name" value="PLDc_vPLD1_2_like_2"/>
    <property type="match status" value="1"/>
</dbReference>
<dbReference type="InterPro" id="IPR001736">
    <property type="entry name" value="PLipase_D/transphosphatidylase"/>
</dbReference>
<dbReference type="AlphaFoldDB" id="A0A7Z0EDI5"/>
<keyword evidence="8" id="KW-1185">Reference proteome</keyword>
<dbReference type="RefSeq" id="WP_179578272.1">
    <property type="nucleotide sequence ID" value="NZ_JACCFM010000001.1"/>
</dbReference>
<dbReference type="EMBL" id="JACCFM010000001">
    <property type="protein sequence ID" value="NYJ19513.1"/>
    <property type="molecule type" value="Genomic_DNA"/>
</dbReference>
<evidence type="ECO:0000256" key="1">
    <source>
        <dbReference type="ARBA" id="ARBA00000798"/>
    </source>
</evidence>
<dbReference type="Gene3D" id="3.30.870.10">
    <property type="entry name" value="Endonuclease Chain A"/>
    <property type="match status" value="2"/>
</dbReference>
<feature type="region of interest" description="Disordered" evidence="5">
    <location>
        <begin position="244"/>
        <end position="263"/>
    </location>
</feature>
<evidence type="ECO:0000256" key="2">
    <source>
        <dbReference type="ARBA" id="ARBA00022737"/>
    </source>
</evidence>
<name>A0A7Z0EDI5_9MICO</name>
<evidence type="ECO:0000256" key="5">
    <source>
        <dbReference type="SAM" id="MobiDB-lite"/>
    </source>
</evidence>
<evidence type="ECO:0000313" key="8">
    <source>
        <dbReference type="Proteomes" id="UP000537260"/>
    </source>
</evidence>
<dbReference type="SUPFAM" id="SSF56024">
    <property type="entry name" value="Phospholipase D/nuclease"/>
    <property type="match status" value="2"/>
</dbReference>
<evidence type="ECO:0000259" key="6">
    <source>
        <dbReference type="PROSITE" id="PS50035"/>
    </source>
</evidence>
<gene>
    <name evidence="7" type="ORF">HNR05_001304</name>
</gene>
<reference evidence="7 8" key="1">
    <citation type="submission" date="2020-07" db="EMBL/GenBank/DDBJ databases">
        <title>Sequencing the genomes of 1000 actinobacteria strains.</title>
        <authorList>
            <person name="Klenk H.-P."/>
        </authorList>
    </citation>
    <scope>NUCLEOTIDE SEQUENCE [LARGE SCALE GENOMIC DNA]</scope>
    <source>
        <strain evidence="7 8">LI1</strain>
    </source>
</reference>
<evidence type="ECO:0000256" key="3">
    <source>
        <dbReference type="ARBA" id="ARBA00022801"/>
    </source>
</evidence>
<comment type="caution">
    <text evidence="7">The sequence shown here is derived from an EMBL/GenBank/DDBJ whole genome shotgun (WGS) entry which is preliminary data.</text>
</comment>
<dbReference type="InterPro" id="IPR015679">
    <property type="entry name" value="PLipase_D_fam"/>
</dbReference>
<evidence type="ECO:0000256" key="4">
    <source>
        <dbReference type="ARBA" id="ARBA00023098"/>
    </source>
</evidence>
<dbReference type="Pfam" id="PF13091">
    <property type="entry name" value="PLDc_2"/>
    <property type="match status" value="1"/>
</dbReference>
<feature type="domain" description="PLD phosphodiesterase" evidence="6">
    <location>
        <begin position="380"/>
        <end position="407"/>
    </location>
</feature>
<keyword evidence="2" id="KW-0677">Repeat</keyword>
<dbReference type="PROSITE" id="PS50035">
    <property type="entry name" value="PLD"/>
    <property type="match status" value="2"/>
</dbReference>
<dbReference type="GO" id="GO:0004630">
    <property type="term" value="F:phospholipase D activity"/>
    <property type="evidence" value="ECO:0007669"/>
    <property type="project" value="UniProtKB-EC"/>
</dbReference>